<feature type="transmembrane region" description="Helical" evidence="6">
    <location>
        <begin position="53"/>
        <end position="71"/>
    </location>
</feature>
<dbReference type="Proteomes" id="UP000724874">
    <property type="component" value="Unassembled WGS sequence"/>
</dbReference>
<comment type="caution">
    <text evidence="7">The sequence shown here is derived from an EMBL/GenBank/DDBJ whole genome shotgun (WGS) entry which is preliminary data.</text>
</comment>
<protein>
    <submittedName>
        <fullName evidence="7">Uncharacterized protein</fullName>
    </submittedName>
</protein>
<organism evidence="7 8">
    <name type="scientific">Gymnopilus junonius</name>
    <name type="common">Spectacular rustgill mushroom</name>
    <name type="synonym">Gymnopilus spectabilis subsp. junonius</name>
    <dbReference type="NCBI Taxonomy" id="109634"/>
    <lineage>
        <taxon>Eukaryota</taxon>
        <taxon>Fungi</taxon>
        <taxon>Dikarya</taxon>
        <taxon>Basidiomycota</taxon>
        <taxon>Agaricomycotina</taxon>
        <taxon>Agaricomycetes</taxon>
        <taxon>Agaricomycetidae</taxon>
        <taxon>Agaricales</taxon>
        <taxon>Agaricineae</taxon>
        <taxon>Hymenogastraceae</taxon>
        <taxon>Gymnopilus</taxon>
    </lineage>
</organism>
<evidence type="ECO:0000256" key="6">
    <source>
        <dbReference type="SAM" id="Phobius"/>
    </source>
</evidence>
<evidence type="ECO:0000256" key="3">
    <source>
        <dbReference type="ARBA" id="ARBA00022824"/>
    </source>
</evidence>
<dbReference type="AlphaFoldDB" id="A0A9P5TNK9"/>
<dbReference type="OrthoDB" id="202672at2759"/>
<comment type="subcellular location">
    <subcellularLocation>
        <location evidence="1">Endoplasmic reticulum membrane</location>
        <topology evidence="1">Multi-pass membrane protein</topology>
    </subcellularLocation>
</comment>
<dbReference type="EMBL" id="JADNYJ010000043">
    <property type="protein sequence ID" value="KAF8901144.1"/>
    <property type="molecule type" value="Genomic_DNA"/>
</dbReference>
<keyword evidence="2 6" id="KW-0812">Transmembrane</keyword>
<dbReference type="Pfam" id="PF11779">
    <property type="entry name" value="SPT_ssu-like"/>
    <property type="match status" value="1"/>
</dbReference>
<evidence type="ECO:0000313" key="8">
    <source>
        <dbReference type="Proteomes" id="UP000724874"/>
    </source>
</evidence>
<sequence>MSAAATLVHLPPPRPDHSFTKRPSSRLAVFWWRRRMWFESTFVLSMLEPWEKVLLLTMFGLLFALLFSGILKYSPIISSSSNSAPYTICGVRKAMSAPLAVARASTAVESSPAVASTPVLGLLHKEF</sequence>
<evidence type="ECO:0000313" key="7">
    <source>
        <dbReference type="EMBL" id="KAF8901144.1"/>
    </source>
</evidence>
<accession>A0A9P5TNK9</accession>
<name>A0A9P5TNK9_GYMJU</name>
<proteinExistence type="predicted"/>
<evidence type="ECO:0000256" key="4">
    <source>
        <dbReference type="ARBA" id="ARBA00022989"/>
    </source>
</evidence>
<reference evidence="7" key="1">
    <citation type="submission" date="2020-11" db="EMBL/GenBank/DDBJ databases">
        <authorList>
            <consortium name="DOE Joint Genome Institute"/>
            <person name="Ahrendt S."/>
            <person name="Riley R."/>
            <person name="Andreopoulos W."/>
            <person name="LaButti K."/>
            <person name="Pangilinan J."/>
            <person name="Ruiz-duenas F.J."/>
            <person name="Barrasa J.M."/>
            <person name="Sanchez-Garcia M."/>
            <person name="Camarero S."/>
            <person name="Miyauchi S."/>
            <person name="Serrano A."/>
            <person name="Linde D."/>
            <person name="Babiker R."/>
            <person name="Drula E."/>
            <person name="Ayuso-Fernandez I."/>
            <person name="Pacheco R."/>
            <person name="Padilla G."/>
            <person name="Ferreira P."/>
            <person name="Barriuso J."/>
            <person name="Kellner H."/>
            <person name="Castanera R."/>
            <person name="Alfaro M."/>
            <person name="Ramirez L."/>
            <person name="Pisabarro A.G."/>
            <person name="Kuo A."/>
            <person name="Tritt A."/>
            <person name="Lipzen A."/>
            <person name="He G."/>
            <person name="Yan M."/>
            <person name="Ng V."/>
            <person name="Cullen D."/>
            <person name="Martin F."/>
            <person name="Rosso M.-N."/>
            <person name="Henrissat B."/>
            <person name="Hibbett D."/>
            <person name="Martinez A.T."/>
            <person name="Grigoriev I.V."/>
        </authorList>
    </citation>
    <scope>NUCLEOTIDE SEQUENCE</scope>
    <source>
        <strain evidence="7">AH 44721</strain>
    </source>
</reference>
<gene>
    <name evidence="7" type="ORF">CPB84DRAFT_976487</name>
</gene>
<evidence type="ECO:0000256" key="5">
    <source>
        <dbReference type="ARBA" id="ARBA00023136"/>
    </source>
</evidence>
<evidence type="ECO:0000256" key="1">
    <source>
        <dbReference type="ARBA" id="ARBA00004477"/>
    </source>
</evidence>
<dbReference type="GO" id="GO:0005789">
    <property type="term" value="C:endoplasmic reticulum membrane"/>
    <property type="evidence" value="ECO:0007669"/>
    <property type="project" value="UniProtKB-SubCell"/>
</dbReference>
<keyword evidence="5 6" id="KW-0472">Membrane</keyword>
<keyword evidence="3" id="KW-0256">Endoplasmic reticulum</keyword>
<dbReference type="InterPro" id="IPR024512">
    <property type="entry name" value="Ser_palmitoyltrfase_ssu-like"/>
</dbReference>
<evidence type="ECO:0000256" key="2">
    <source>
        <dbReference type="ARBA" id="ARBA00022692"/>
    </source>
</evidence>
<keyword evidence="4 6" id="KW-1133">Transmembrane helix</keyword>
<keyword evidence="8" id="KW-1185">Reference proteome</keyword>